<protein>
    <recommendedName>
        <fullName evidence="8">Zn(2)-C6 fungal-type domain-containing protein</fullName>
    </recommendedName>
</protein>
<evidence type="ECO:0008006" key="8">
    <source>
        <dbReference type="Google" id="ProtNLM"/>
    </source>
</evidence>
<dbReference type="PROSITE" id="PS00028">
    <property type="entry name" value="ZINC_FINGER_C2H2_1"/>
    <property type="match status" value="1"/>
</dbReference>
<sequence>MTATANLSVIQEERDGQTNFDPQPGYMGEQGTPELGEDFREFEFIFGSHWWVKGKDAPAKSEDVELSRQDLPIGSPDLTVSLNENPEAKAPQEVLDTGAIQQDQPSLALHLDWDPDDPSDRPTSAHSEMPMRPKRKSDKKLSDWKTHELNTACQHCRDDQVLCDKSKPSCLNCQQQDRLCYFNPLCKVPSDPFSKLKTWWRPYKHSRDAGLNDGQRSPTPGERRDNATSSQEGNRKPETSTGIAPSWFLHPASRPRSGEKMRNANDEGLPATPPPAPRALETNPDGLSASPASHVSLVFSAHTSAAPISSSHSSATLSSHTHCHHSSGESHQPPSSVKSGVPAAIGGPPEPFQCTYCLRQCLYKWEWKQHEQSLHFPQLLLGELQEAYWNCGFCSHLPRTWDERIEHIGEHYEEGLTMASWDPRSTPAPLHQDYLTPIRGFKPEWDAAALLTIQRLSDSANRPYRPEITLSCRHCSIYFSNTKELDSHLETYHTPSELWSCPNLNDMKLLAQRPPFAFFAPVNETPVDDFCLCCGDEFTSPPDWSARFHHLRDEHHFESCEHGEKFSKKSHFMRHLANRHNFILGSCSDRFMSACKKTEPALALATMAPAARHSR</sequence>
<feature type="region of interest" description="Disordered" evidence="3">
    <location>
        <begin position="308"/>
        <end position="344"/>
    </location>
</feature>
<feature type="compositionally biased region" description="Basic and acidic residues" evidence="3">
    <location>
        <begin position="57"/>
        <end position="68"/>
    </location>
</feature>
<gene>
    <name evidence="6" type="ORF">FGG08_003968</name>
</gene>
<evidence type="ECO:0000313" key="7">
    <source>
        <dbReference type="Proteomes" id="UP000698800"/>
    </source>
</evidence>
<evidence type="ECO:0000259" key="4">
    <source>
        <dbReference type="PROSITE" id="PS50048"/>
    </source>
</evidence>
<keyword evidence="2" id="KW-0479">Metal-binding</keyword>
<comment type="caution">
    <text evidence="6">The sequence shown here is derived from an EMBL/GenBank/DDBJ whole genome shotgun (WGS) entry which is preliminary data.</text>
</comment>
<dbReference type="PROSITE" id="PS50048">
    <property type="entry name" value="ZN2_CY6_FUNGAL_2"/>
    <property type="match status" value="1"/>
</dbReference>
<keyword evidence="1" id="KW-0539">Nucleus</keyword>
<dbReference type="PROSITE" id="PS00463">
    <property type="entry name" value="ZN2_CY6_FUNGAL_1"/>
    <property type="match status" value="1"/>
</dbReference>
<feature type="compositionally biased region" description="Low complexity" evidence="3">
    <location>
        <begin position="308"/>
        <end position="320"/>
    </location>
</feature>
<dbReference type="Gene3D" id="4.10.240.10">
    <property type="entry name" value="Zn(2)-C6 fungal-type DNA-binding domain"/>
    <property type="match status" value="1"/>
</dbReference>
<feature type="compositionally biased region" description="Basic and acidic residues" evidence="3">
    <location>
        <begin position="256"/>
        <end position="265"/>
    </location>
</feature>
<proteinExistence type="predicted"/>
<evidence type="ECO:0000256" key="2">
    <source>
        <dbReference type="PROSITE-ProRule" id="PRU00042"/>
    </source>
</evidence>
<name>A0A9P8I393_9PEZI</name>
<dbReference type="OrthoDB" id="5400387at2759"/>
<feature type="region of interest" description="Disordered" evidence="3">
    <location>
        <begin position="57"/>
        <end position="83"/>
    </location>
</feature>
<evidence type="ECO:0000313" key="6">
    <source>
        <dbReference type="EMBL" id="KAH0541556.1"/>
    </source>
</evidence>
<evidence type="ECO:0000256" key="1">
    <source>
        <dbReference type="ARBA" id="ARBA00023242"/>
    </source>
</evidence>
<dbReference type="CDD" id="cd00067">
    <property type="entry name" value="GAL4"/>
    <property type="match status" value="1"/>
</dbReference>
<dbReference type="AlphaFoldDB" id="A0A9P8I393"/>
<dbReference type="GO" id="GO:0008270">
    <property type="term" value="F:zinc ion binding"/>
    <property type="evidence" value="ECO:0007669"/>
    <property type="project" value="UniProtKB-KW"/>
</dbReference>
<evidence type="ECO:0000256" key="3">
    <source>
        <dbReference type="SAM" id="MobiDB-lite"/>
    </source>
</evidence>
<keyword evidence="2" id="KW-0862">Zinc</keyword>
<feature type="region of interest" description="Disordered" evidence="3">
    <location>
        <begin position="109"/>
        <end position="142"/>
    </location>
</feature>
<dbReference type="InterPro" id="IPR013087">
    <property type="entry name" value="Znf_C2H2_type"/>
</dbReference>
<dbReference type="InterPro" id="IPR036864">
    <property type="entry name" value="Zn2-C6_fun-type_DNA-bd_sf"/>
</dbReference>
<feature type="domain" description="C2H2-type" evidence="5">
    <location>
        <begin position="470"/>
        <end position="498"/>
    </location>
</feature>
<dbReference type="GO" id="GO:0000981">
    <property type="term" value="F:DNA-binding transcription factor activity, RNA polymerase II-specific"/>
    <property type="evidence" value="ECO:0007669"/>
    <property type="project" value="InterPro"/>
</dbReference>
<feature type="region of interest" description="Disordered" evidence="3">
    <location>
        <begin position="205"/>
        <end position="289"/>
    </location>
</feature>
<dbReference type="InterPro" id="IPR001138">
    <property type="entry name" value="Zn2Cys6_DnaBD"/>
</dbReference>
<feature type="domain" description="Zn(2)-C6 fungal-type" evidence="4">
    <location>
        <begin position="152"/>
        <end position="182"/>
    </location>
</feature>
<accession>A0A9P8I393</accession>
<feature type="region of interest" description="Disordered" evidence="3">
    <location>
        <begin position="1"/>
        <end position="34"/>
    </location>
</feature>
<reference evidence="6" key="1">
    <citation type="submission" date="2021-03" db="EMBL/GenBank/DDBJ databases">
        <title>Comparative genomics and phylogenomic investigation of the class Geoglossomycetes provide insights into ecological specialization and systematics.</title>
        <authorList>
            <person name="Melie T."/>
            <person name="Pirro S."/>
            <person name="Miller A.N."/>
            <person name="Quandt A."/>
        </authorList>
    </citation>
    <scope>NUCLEOTIDE SEQUENCE</scope>
    <source>
        <strain evidence="6">GBOQ0MN5Z8</strain>
    </source>
</reference>
<dbReference type="SMART" id="SM00355">
    <property type="entry name" value="ZnF_C2H2"/>
    <property type="match status" value="4"/>
</dbReference>
<dbReference type="PROSITE" id="PS50157">
    <property type="entry name" value="ZINC_FINGER_C2H2_2"/>
    <property type="match status" value="1"/>
</dbReference>
<dbReference type="Proteomes" id="UP000698800">
    <property type="component" value="Unassembled WGS sequence"/>
</dbReference>
<keyword evidence="2" id="KW-0863">Zinc-finger</keyword>
<evidence type="ECO:0000259" key="5">
    <source>
        <dbReference type="PROSITE" id="PS50157"/>
    </source>
</evidence>
<dbReference type="Pfam" id="PF00172">
    <property type="entry name" value="Zn_clus"/>
    <property type="match status" value="1"/>
</dbReference>
<dbReference type="SUPFAM" id="SSF57701">
    <property type="entry name" value="Zn2/Cys6 DNA-binding domain"/>
    <property type="match status" value="1"/>
</dbReference>
<dbReference type="EMBL" id="JAGHQL010000075">
    <property type="protein sequence ID" value="KAH0541556.1"/>
    <property type="molecule type" value="Genomic_DNA"/>
</dbReference>
<keyword evidence="7" id="KW-1185">Reference proteome</keyword>
<organism evidence="6 7">
    <name type="scientific">Glutinoglossum americanum</name>
    <dbReference type="NCBI Taxonomy" id="1670608"/>
    <lineage>
        <taxon>Eukaryota</taxon>
        <taxon>Fungi</taxon>
        <taxon>Dikarya</taxon>
        <taxon>Ascomycota</taxon>
        <taxon>Pezizomycotina</taxon>
        <taxon>Geoglossomycetes</taxon>
        <taxon>Geoglossales</taxon>
        <taxon>Geoglossaceae</taxon>
        <taxon>Glutinoglossum</taxon>
    </lineage>
</organism>